<evidence type="ECO:0000313" key="4">
    <source>
        <dbReference type="Proteomes" id="UP000310708"/>
    </source>
</evidence>
<gene>
    <name evidence="3" type="ORF">E3Q01_03331</name>
</gene>
<sequence length="360" mass="39320">MFTRSALRTLNRSTLRNVQKPRFLSTTIARLEANKVSHNPPSDNAQHAAQNAKEEVGKVAHEVGDYISGGQSASLGSEPHMHPTMGQEFQTMTRGLYVNIPRPAIYWGALGGVPYLGTAISHIYLSSQLYAANMGASGIDITSVTELLQQVETIQVGYGAAMLSFLGAIHWGMEFAEFGGKQGNNRYVVGVVPVVIAALSTLPGWQFAMIAQWTGFAYQWGVDIKLTQRGWTPHWFAAYRFWLTLAVGSLILLSLASSNYYTPRVGSNLQERRILQSQKTGKVEGHTKSESESEIDEDPSGNAFGVIKKKHEGGEGEEGKEGKEGKEGEESEESKESKGENQSEGKGESNEDSEKSEKSE</sequence>
<evidence type="ECO:0000256" key="1">
    <source>
        <dbReference type="SAM" id="MobiDB-lite"/>
    </source>
</evidence>
<feature type="transmembrane region" description="Helical" evidence="2">
    <location>
        <begin position="104"/>
        <end position="125"/>
    </location>
</feature>
<reference evidence="3 4" key="1">
    <citation type="submission" date="2019-03" db="EMBL/GenBank/DDBJ databases">
        <title>Sequencing 25 genomes of Wallemia mellicola.</title>
        <authorList>
            <person name="Gostincar C."/>
        </authorList>
    </citation>
    <scope>NUCLEOTIDE SEQUENCE [LARGE SCALE GENOMIC DNA]</scope>
    <source>
        <strain evidence="3 4">EXF-757</strain>
    </source>
</reference>
<dbReference type="AlphaFoldDB" id="A0A4T0LRR9"/>
<dbReference type="InterPro" id="IPR021836">
    <property type="entry name" value="DUF3429"/>
</dbReference>
<feature type="transmembrane region" description="Helical" evidence="2">
    <location>
        <begin position="156"/>
        <end position="175"/>
    </location>
</feature>
<feature type="compositionally biased region" description="Basic and acidic residues" evidence="1">
    <location>
        <begin position="312"/>
        <end position="360"/>
    </location>
</feature>
<keyword evidence="2" id="KW-0472">Membrane</keyword>
<dbReference type="EMBL" id="SPRX01000047">
    <property type="protein sequence ID" value="TIC63463.1"/>
    <property type="molecule type" value="Genomic_DNA"/>
</dbReference>
<keyword evidence="2" id="KW-0812">Transmembrane</keyword>
<feature type="transmembrane region" description="Helical" evidence="2">
    <location>
        <begin position="187"/>
        <end position="208"/>
    </location>
</feature>
<evidence type="ECO:0000256" key="2">
    <source>
        <dbReference type="SAM" id="Phobius"/>
    </source>
</evidence>
<keyword evidence="2" id="KW-1133">Transmembrane helix</keyword>
<dbReference type="Pfam" id="PF11911">
    <property type="entry name" value="DUF3429"/>
    <property type="match status" value="1"/>
</dbReference>
<name>A0A4T0LRR9_9BASI</name>
<organism evidence="3 4">
    <name type="scientific">Wallemia mellicola</name>
    <dbReference type="NCBI Taxonomy" id="1708541"/>
    <lineage>
        <taxon>Eukaryota</taxon>
        <taxon>Fungi</taxon>
        <taxon>Dikarya</taxon>
        <taxon>Basidiomycota</taxon>
        <taxon>Wallemiomycotina</taxon>
        <taxon>Wallemiomycetes</taxon>
        <taxon>Wallemiales</taxon>
        <taxon>Wallemiaceae</taxon>
        <taxon>Wallemia</taxon>
    </lineage>
</organism>
<feature type="region of interest" description="Disordered" evidence="1">
    <location>
        <begin position="272"/>
        <end position="360"/>
    </location>
</feature>
<feature type="transmembrane region" description="Helical" evidence="2">
    <location>
        <begin position="241"/>
        <end position="262"/>
    </location>
</feature>
<evidence type="ECO:0000313" key="3">
    <source>
        <dbReference type="EMBL" id="TIC63463.1"/>
    </source>
</evidence>
<proteinExistence type="predicted"/>
<accession>A0A4T0LRR9</accession>
<dbReference type="PANTHER" id="PTHR15887:SF1">
    <property type="entry name" value="TRANSMEMBRANE PROTEIN 69"/>
    <property type="match status" value="1"/>
</dbReference>
<dbReference type="Proteomes" id="UP000310708">
    <property type="component" value="Unassembled WGS sequence"/>
</dbReference>
<dbReference type="PANTHER" id="PTHR15887">
    <property type="entry name" value="TRANSMEMBRANE PROTEIN 69"/>
    <property type="match status" value="1"/>
</dbReference>
<protein>
    <submittedName>
        <fullName evidence="3">Uncharacterized protein</fullName>
    </submittedName>
</protein>
<comment type="caution">
    <text evidence="3">The sequence shown here is derived from an EMBL/GenBank/DDBJ whole genome shotgun (WGS) entry which is preliminary data.</text>
</comment>
<feature type="compositionally biased region" description="Basic and acidic residues" evidence="1">
    <location>
        <begin position="281"/>
        <end position="291"/>
    </location>
</feature>